<dbReference type="InterPro" id="IPR021144">
    <property type="entry name" value="UPF0597"/>
</dbReference>
<keyword evidence="3" id="KW-0456">Lyase</keyword>
<dbReference type="Proteomes" id="UP001060164">
    <property type="component" value="Chromosome"/>
</dbReference>
<feature type="domain" description="Serine dehydratase-like alpha subunit" evidence="2">
    <location>
        <begin position="88"/>
        <end position="419"/>
    </location>
</feature>
<organism evidence="3 4">
    <name type="scientific">Ruminococcus gauvreauii</name>
    <dbReference type="NCBI Taxonomy" id="438033"/>
    <lineage>
        <taxon>Bacteria</taxon>
        <taxon>Bacillati</taxon>
        <taxon>Bacillota</taxon>
        <taxon>Clostridia</taxon>
        <taxon>Eubacteriales</taxon>
        <taxon>Oscillospiraceae</taxon>
        <taxon>Ruminococcus</taxon>
    </lineage>
</organism>
<dbReference type="GO" id="GO:0003941">
    <property type="term" value="F:L-serine ammonia-lyase activity"/>
    <property type="evidence" value="ECO:0007669"/>
    <property type="project" value="UniProtKB-EC"/>
</dbReference>
<comment type="similarity">
    <text evidence="1">Belongs to the UPF0597 family.</text>
</comment>
<protein>
    <recommendedName>
        <fullName evidence="1">UPF0597 protein NQ502_07175</fullName>
    </recommendedName>
</protein>
<dbReference type="PIRSF" id="PIRSF006054">
    <property type="entry name" value="UCP006054"/>
    <property type="match status" value="1"/>
</dbReference>
<evidence type="ECO:0000259" key="2">
    <source>
        <dbReference type="Pfam" id="PF03313"/>
    </source>
</evidence>
<dbReference type="EMBL" id="CP102290">
    <property type="protein sequence ID" value="UWP60811.1"/>
    <property type="molecule type" value="Genomic_DNA"/>
</dbReference>
<gene>
    <name evidence="3" type="ORF">NQ502_07175</name>
</gene>
<reference evidence="3" key="1">
    <citation type="journal article" date="2022" name="Cell">
        <title>Design, construction, and in vivo augmentation of a complex gut microbiome.</title>
        <authorList>
            <person name="Cheng A.G."/>
            <person name="Ho P.Y."/>
            <person name="Aranda-Diaz A."/>
            <person name="Jain S."/>
            <person name="Yu F.B."/>
            <person name="Meng X."/>
            <person name="Wang M."/>
            <person name="Iakiviak M."/>
            <person name="Nagashima K."/>
            <person name="Zhao A."/>
            <person name="Murugkar P."/>
            <person name="Patil A."/>
            <person name="Atabakhsh K."/>
            <person name="Weakley A."/>
            <person name="Yan J."/>
            <person name="Brumbaugh A.R."/>
            <person name="Higginbottom S."/>
            <person name="Dimas A."/>
            <person name="Shiver A.L."/>
            <person name="Deutschbauer A."/>
            <person name="Neff N."/>
            <person name="Sonnenburg J.L."/>
            <person name="Huang K.C."/>
            <person name="Fischbach M.A."/>
        </authorList>
    </citation>
    <scope>NUCLEOTIDE SEQUENCE</scope>
    <source>
        <strain evidence="3">DSM 19829</strain>
    </source>
</reference>
<accession>A0ABY5VKS0</accession>
<sequence>MKKSIYDGYIQVLNEELITALGCTEPIAIAYASATARKYLGCMPQRMIAHCSGNIIKNVKGVTVPNSGGQKGVEAAAILGALGGNAERQLEVLSTVTQADIDQSKVLAGEGLCEVELVEGVANLYIRLEAFCGDDTVVVEIVDKHTNIVRISKNGENLLDKEYLLDRGNADRKRDFMSVNGILDFAETVQTAEVRQLLDHQIACNMTIAREGMKNPYGANIGKNILNLYGSQNVEVRAKAYAAAGSDARMSGCDLAVVANSGSGNQGITASVPVYQYARELKVSDEKMYRALVISNLIAAHLKTGIGSLSAFCGAVSAATGSGAGITYLRGGSREQIMFTISNTLGIVSGIVCDGAKPSCAAKIAAALDAAILADKMAFNNDYFKGGEGILTDDIEGTIHNIGRLGREGMQNTDMEILNMMVGK</sequence>
<dbReference type="InterPro" id="IPR005130">
    <property type="entry name" value="Ser_deHydtase-like_asu"/>
</dbReference>
<evidence type="ECO:0000313" key="4">
    <source>
        <dbReference type="Proteomes" id="UP001060164"/>
    </source>
</evidence>
<proteinExistence type="inferred from homology"/>
<dbReference type="RefSeq" id="WP_028527512.1">
    <property type="nucleotide sequence ID" value="NZ_CABLBR010000003.1"/>
</dbReference>
<evidence type="ECO:0000256" key="1">
    <source>
        <dbReference type="HAMAP-Rule" id="MF_01845"/>
    </source>
</evidence>
<evidence type="ECO:0000313" key="3">
    <source>
        <dbReference type="EMBL" id="UWP60811.1"/>
    </source>
</evidence>
<dbReference type="Pfam" id="PF03313">
    <property type="entry name" value="SDH_alpha"/>
    <property type="match status" value="1"/>
</dbReference>
<name>A0ABY5VKS0_9FIRM</name>
<dbReference type="PANTHER" id="PTHR30501">
    <property type="entry name" value="UPF0597 PROTEIN YHAM"/>
    <property type="match status" value="1"/>
</dbReference>
<dbReference type="HAMAP" id="MF_01845">
    <property type="entry name" value="UPF0597"/>
    <property type="match status" value="1"/>
</dbReference>
<keyword evidence="4" id="KW-1185">Reference proteome</keyword>
<dbReference type="PANTHER" id="PTHR30501:SF2">
    <property type="entry name" value="UPF0597 PROTEIN YHAM"/>
    <property type="match status" value="1"/>
</dbReference>